<dbReference type="eggNOG" id="KOG3105">
    <property type="taxonomic scope" value="Eukaryota"/>
</dbReference>
<feature type="domain" description="HTH CENPB-type" evidence="2">
    <location>
        <begin position="4"/>
        <end position="75"/>
    </location>
</feature>
<dbReference type="EMBL" id="AFYH01046451">
    <property type="status" value="NOT_ANNOTATED_CDS"/>
    <property type="molecule type" value="Genomic_DNA"/>
</dbReference>
<accession>H3AUL7</accession>
<proteinExistence type="predicted"/>
<dbReference type="InterPro" id="IPR009057">
    <property type="entry name" value="Homeodomain-like_sf"/>
</dbReference>
<dbReference type="PROSITE" id="PS51253">
    <property type="entry name" value="HTH_CENPB"/>
    <property type="match status" value="1"/>
</dbReference>
<organism evidence="3 4">
    <name type="scientific">Latimeria chalumnae</name>
    <name type="common">Coelacanth</name>
    <dbReference type="NCBI Taxonomy" id="7897"/>
    <lineage>
        <taxon>Eukaryota</taxon>
        <taxon>Metazoa</taxon>
        <taxon>Chordata</taxon>
        <taxon>Craniata</taxon>
        <taxon>Vertebrata</taxon>
        <taxon>Euteleostomi</taxon>
        <taxon>Coelacanthiformes</taxon>
        <taxon>Coelacanthidae</taxon>
        <taxon>Latimeria</taxon>
    </lineage>
</organism>
<dbReference type="SMART" id="SM00674">
    <property type="entry name" value="CENPB"/>
    <property type="match status" value="1"/>
</dbReference>
<name>H3AUL7_LATCH</name>
<reference evidence="3" key="3">
    <citation type="submission" date="2025-09" db="UniProtKB">
        <authorList>
            <consortium name="Ensembl"/>
        </authorList>
    </citation>
    <scope>IDENTIFICATION</scope>
</reference>
<dbReference type="Ensembl" id="ENSLACT00000013434.1">
    <property type="protein sequence ID" value="ENSLACP00000013338.1"/>
    <property type="gene ID" value="ENSLACG00000011744.1"/>
</dbReference>
<dbReference type="Pfam" id="PF03221">
    <property type="entry name" value="HTH_Tnp_Tc5"/>
    <property type="match status" value="1"/>
</dbReference>
<dbReference type="AlphaFoldDB" id="H3AUL7"/>
<protein>
    <recommendedName>
        <fullName evidence="2">HTH CENPB-type domain-containing protein</fullName>
    </recommendedName>
</protein>
<dbReference type="GO" id="GO:0003677">
    <property type="term" value="F:DNA binding"/>
    <property type="evidence" value="ECO:0007669"/>
    <property type="project" value="UniProtKB-KW"/>
</dbReference>
<dbReference type="PANTHER" id="PTHR19303:SF73">
    <property type="entry name" value="PROTEIN PDC2"/>
    <property type="match status" value="1"/>
</dbReference>
<keyword evidence="4" id="KW-1185">Reference proteome</keyword>
<keyword evidence="1" id="KW-0238">DNA-binding</keyword>
<dbReference type="InterPro" id="IPR050863">
    <property type="entry name" value="CenT-Element_Derived"/>
</dbReference>
<evidence type="ECO:0000313" key="4">
    <source>
        <dbReference type="Proteomes" id="UP000008672"/>
    </source>
</evidence>
<dbReference type="SUPFAM" id="SSF46689">
    <property type="entry name" value="Homeodomain-like"/>
    <property type="match status" value="1"/>
</dbReference>
<sequence length="290" mass="33557">MSAARKRIRAPVHEDIDEAIHRWFVAARDKNIPVSGDLLKSKAEQFARSLDIENFKCSNGWIERFKKRFKTIVGEKASVDYKVTSNWLKDVFPILVRNYSMRDLYNVDETGLFYQLLPRKTLASSDDNCAGTKRSKQQITLLIGANMNGSNCMLPLFIGKFGKPRYFKNVNTLPMTYRYNSKAWMMAEIWKEWVRTFDEKIKVTLFVDNCPAHPKVMGLKAVTVHFLPPNSTSILQPMDQGVIQCFKSWYQKLLLRKIVDCIGANMSFQVDILQAMHLVRKAWEQVTDKC</sequence>
<reference evidence="4" key="1">
    <citation type="submission" date="2011-08" db="EMBL/GenBank/DDBJ databases">
        <title>The draft genome of Latimeria chalumnae.</title>
        <authorList>
            <person name="Di Palma F."/>
            <person name="Alfoldi J."/>
            <person name="Johnson J."/>
            <person name="Berlin A."/>
            <person name="Gnerre S."/>
            <person name="Jaffe D."/>
            <person name="MacCallum I."/>
            <person name="Young S."/>
            <person name="Walker B.J."/>
            <person name="Lander E."/>
            <person name="Lindblad-Toh K."/>
        </authorList>
    </citation>
    <scope>NUCLEOTIDE SEQUENCE [LARGE SCALE GENOMIC DNA]</scope>
    <source>
        <strain evidence="4">Wild caught</strain>
    </source>
</reference>
<dbReference type="InterPro" id="IPR006600">
    <property type="entry name" value="HTH_CenpB_DNA-bd_dom"/>
</dbReference>
<reference evidence="3" key="2">
    <citation type="submission" date="2025-08" db="UniProtKB">
        <authorList>
            <consortium name="Ensembl"/>
        </authorList>
    </citation>
    <scope>IDENTIFICATION</scope>
</reference>
<dbReference type="InParanoid" id="H3AUL7"/>
<dbReference type="HOGENOM" id="CLU_018294_2_1_1"/>
<dbReference type="GO" id="GO:0005634">
    <property type="term" value="C:nucleus"/>
    <property type="evidence" value="ECO:0007669"/>
    <property type="project" value="TreeGrafter"/>
</dbReference>
<evidence type="ECO:0000259" key="2">
    <source>
        <dbReference type="PROSITE" id="PS51253"/>
    </source>
</evidence>
<dbReference type="GeneTree" id="ENSGT00940000154420"/>
<dbReference type="OMA" id="DCREENI"/>
<dbReference type="PANTHER" id="PTHR19303">
    <property type="entry name" value="TRANSPOSON"/>
    <property type="match status" value="1"/>
</dbReference>
<dbReference type="Gene3D" id="1.10.10.60">
    <property type="entry name" value="Homeodomain-like"/>
    <property type="match status" value="1"/>
</dbReference>
<dbReference type="Pfam" id="PF03184">
    <property type="entry name" value="DDE_1"/>
    <property type="match status" value="1"/>
</dbReference>
<dbReference type="Proteomes" id="UP000008672">
    <property type="component" value="Unassembled WGS sequence"/>
</dbReference>
<evidence type="ECO:0000256" key="1">
    <source>
        <dbReference type="ARBA" id="ARBA00023125"/>
    </source>
</evidence>
<evidence type="ECO:0000313" key="3">
    <source>
        <dbReference type="Ensembl" id="ENSLACP00000013338.1"/>
    </source>
</evidence>
<dbReference type="InterPro" id="IPR004875">
    <property type="entry name" value="DDE_SF_endonuclease_dom"/>
</dbReference>